<keyword evidence="1" id="KW-1133">Transmembrane helix</keyword>
<protein>
    <submittedName>
        <fullName evidence="2">Uncharacterized protein</fullName>
    </submittedName>
</protein>
<feature type="transmembrane region" description="Helical" evidence="1">
    <location>
        <begin position="468"/>
        <end position="484"/>
    </location>
</feature>
<evidence type="ECO:0000256" key="1">
    <source>
        <dbReference type="SAM" id="Phobius"/>
    </source>
</evidence>
<sequence length="746" mass="87144">MGKKNLWRLSTILVILVFFTVLTSTILLIPWGYFNKEKNSIEWLMFIVSTGSLFWSFLLYKFFLFYQNKQVKKKLKYTNLFNFTDDEDTHKVIKILNEKNLHISNIEYRVDGDTSLEDDSNRQLLSSPVALNFQGKNIVLIPGFFLARFRRYPRVFASVLTHELAHFHHKDLALIHKVQLFLKAVIILFTLSSILLLTTSIYADIKIEFNNMMLAIQASIIGKNYLLFQGLVLVLLLVIHKQLEIWREAQADAESIKYFDENTLIEAERLLNIGEKSIRATSFHRNNLKTLTPTWVFIAGVVIALFNHRLAGTMSYFFQINNHSDLLDIANAFSNILLFSGFFYILISFFKNIEIRNRYFMNLIFNNTLLLLLGSYTTFLCLETLPHIISSSMMPDGYDYILRYDPLSSFISSLQVFIVNTAIILLVLISLLIGYIQKKISLGFFIGIGFLIALLLEREFYPDLWEGWLSPILFSLIFILLYIYRRENLIYLNAKSYLLFFSFIVISSLDYFGLTNVNHFSRVQMQLGNHSLLKEHNISKSIGYYRKALELSPHNLDTTILLMKLLGKMNEIDAAIELGTKAKVSANYFEAFWNKRYEYYVVAGSLGLQRKTKVDLINSKKYFIEAVYLYRNNSRLEEGQNISKTLFYNLVCVEAQMKNYQDAGIYLLEFITYFKDREIFNDTDLVLLVKNIKMANTLSTNRLDYLNKLFKRINYQYTFVETKTLLAMKQITFEDVLFILKLQLNR</sequence>
<reference evidence="2" key="1">
    <citation type="submission" date="2020-01" db="EMBL/GenBank/DDBJ databases">
        <authorList>
            <person name="Meier V. D."/>
            <person name="Meier V D."/>
        </authorList>
    </citation>
    <scope>NUCLEOTIDE SEQUENCE</scope>
    <source>
        <strain evidence="2">HLG_WM_MAG_05</strain>
    </source>
</reference>
<feature type="transmembrane region" description="Helical" evidence="1">
    <location>
        <begin position="496"/>
        <end position="514"/>
    </location>
</feature>
<keyword evidence="1" id="KW-0472">Membrane</keyword>
<feature type="transmembrane region" description="Helical" evidence="1">
    <location>
        <begin position="329"/>
        <end position="347"/>
    </location>
</feature>
<name>A0A6S6UHD1_9BACT</name>
<feature type="transmembrane region" description="Helical" evidence="1">
    <location>
        <begin position="409"/>
        <end position="433"/>
    </location>
</feature>
<keyword evidence="1" id="KW-0812">Transmembrane</keyword>
<gene>
    <name evidence="2" type="ORF">HELGO_WM9330</name>
</gene>
<feature type="transmembrane region" description="Helical" evidence="1">
    <location>
        <begin position="440"/>
        <end position="456"/>
    </location>
</feature>
<dbReference type="EMBL" id="CACVAU010000091">
    <property type="protein sequence ID" value="CAA6827510.1"/>
    <property type="molecule type" value="Genomic_DNA"/>
</dbReference>
<proteinExistence type="predicted"/>
<organism evidence="2">
    <name type="scientific">uncultured Sulfurovum sp</name>
    <dbReference type="NCBI Taxonomy" id="269237"/>
    <lineage>
        <taxon>Bacteria</taxon>
        <taxon>Pseudomonadati</taxon>
        <taxon>Campylobacterota</taxon>
        <taxon>Epsilonproteobacteria</taxon>
        <taxon>Campylobacterales</taxon>
        <taxon>Sulfurovaceae</taxon>
        <taxon>Sulfurovum</taxon>
        <taxon>environmental samples</taxon>
    </lineage>
</organism>
<feature type="transmembrane region" description="Helical" evidence="1">
    <location>
        <begin position="295"/>
        <end position="317"/>
    </location>
</feature>
<dbReference type="Gene3D" id="1.25.40.10">
    <property type="entry name" value="Tetratricopeptide repeat domain"/>
    <property type="match status" value="1"/>
</dbReference>
<feature type="transmembrane region" description="Helical" evidence="1">
    <location>
        <begin position="43"/>
        <end position="66"/>
    </location>
</feature>
<feature type="transmembrane region" description="Helical" evidence="1">
    <location>
        <begin position="368"/>
        <end position="389"/>
    </location>
</feature>
<feature type="transmembrane region" description="Helical" evidence="1">
    <location>
        <begin position="214"/>
        <end position="239"/>
    </location>
</feature>
<feature type="transmembrane region" description="Helical" evidence="1">
    <location>
        <begin position="180"/>
        <end position="202"/>
    </location>
</feature>
<dbReference type="InterPro" id="IPR011990">
    <property type="entry name" value="TPR-like_helical_dom_sf"/>
</dbReference>
<feature type="transmembrane region" description="Helical" evidence="1">
    <location>
        <begin position="12"/>
        <end position="31"/>
    </location>
</feature>
<dbReference type="AlphaFoldDB" id="A0A6S6UHD1"/>
<evidence type="ECO:0000313" key="2">
    <source>
        <dbReference type="EMBL" id="CAA6827510.1"/>
    </source>
</evidence>
<accession>A0A6S6UHD1</accession>
<dbReference type="SUPFAM" id="SSF48452">
    <property type="entry name" value="TPR-like"/>
    <property type="match status" value="1"/>
</dbReference>